<proteinExistence type="inferred from homology"/>
<comment type="caution">
    <text evidence="12">The sequence shown here is derived from an EMBL/GenBank/DDBJ whole genome shotgun (WGS) entry which is preliminary data.</text>
</comment>
<evidence type="ECO:0008006" key="14">
    <source>
        <dbReference type="Google" id="ProtNLM"/>
    </source>
</evidence>
<dbReference type="AlphaFoldDB" id="A0A2U3APA0"/>
<evidence type="ECO:0000256" key="9">
    <source>
        <dbReference type="SAM" id="Phobius"/>
    </source>
</evidence>
<evidence type="ECO:0000256" key="1">
    <source>
        <dbReference type="ARBA" id="ARBA00004236"/>
    </source>
</evidence>
<dbReference type="InterPro" id="IPR007891">
    <property type="entry name" value="CHASE3"/>
</dbReference>
<dbReference type="EMBL" id="QFVR01000003">
    <property type="protein sequence ID" value="PWI26378.1"/>
    <property type="molecule type" value="Genomic_DNA"/>
</dbReference>
<evidence type="ECO:0000256" key="3">
    <source>
        <dbReference type="ARBA" id="ARBA00023136"/>
    </source>
</evidence>
<feature type="domain" description="HAMP" evidence="11">
    <location>
        <begin position="244"/>
        <end position="298"/>
    </location>
</feature>
<dbReference type="SUPFAM" id="SSF58104">
    <property type="entry name" value="Methyl-accepting chemotaxis protein (MCP) signaling domain"/>
    <property type="match status" value="1"/>
</dbReference>
<keyword evidence="13" id="KW-1185">Reference proteome</keyword>
<dbReference type="SMART" id="SM00304">
    <property type="entry name" value="HAMP"/>
    <property type="match status" value="1"/>
</dbReference>
<evidence type="ECO:0000256" key="2">
    <source>
        <dbReference type="ARBA" id="ARBA00022475"/>
    </source>
</evidence>
<keyword evidence="4 6" id="KW-0807">Transducer</keyword>
<dbReference type="Gene3D" id="1.10.287.950">
    <property type="entry name" value="Methyl-accepting chemotaxis protein"/>
    <property type="match status" value="1"/>
</dbReference>
<comment type="similarity">
    <text evidence="5">Belongs to the methyl-accepting chemotaxis (MCP) protein family.</text>
</comment>
<dbReference type="InterPro" id="IPR003660">
    <property type="entry name" value="HAMP_dom"/>
</dbReference>
<dbReference type="RefSeq" id="WP_109304982.1">
    <property type="nucleotide sequence ID" value="NZ_BJUF01000022.1"/>
</dbReference>
<reference evidence="12 13" key="1">
    <citation type="submission" date="2018-05" db="EMBL/GenBank/DDBJ databases">
        <title>Kurthia sibirica genome sequence.</title>
        <authorList>
            <person name="Maclea K.S."/>
            <person name="Goen A.E."/>
        </authorList>
    </citation>
    <scope>NUCLEOTIDE SEQUENCE [LARGE SCALE GENOMIC DNA]</scope>
    <source>
        <strain evidence="12 13">ATCC 49154</strain>
    </source>
</reference>
<evidence type="ECO:0000256" key="4">
    <source>
        <dbReference type="ARBA" id="ARBA00023224"/>
    </source>
</evidence>
<organism evidence="12 13">
    <name type="scientific">Kurthia sibirica</name>
    <dbReference type="NCBI Taxonomy" id="202750"/>
    <lineage>
        <taxon>Bacteria</taxon>
        <taxon>Bacillati</taxon>
        <taxon>Bacillota</taxon>
        <taxon>Bacilli</taxon>
        <taxon>Bacillales</taxon>
        <taxon>Caryophanaceae</taxon>
        <taxon>Kurthia</taxon>
    </lineage>
</organism>
<dbReference type="CDD" id="cd06225">
    <property type="entry name" value="HAMP"/>
    <property type="match status" value="1"/>
</dbReference>
<dbReference type="GO" id="GO:0005886">
    <property type="term" value="C:plasma membrane"/>
    <property type="evidence" value="ECO:0007669"/>
    <property type="project" value="UniProtKB-SubCell"/>
</dbReference>
<gene>
    <name evidence="12" type="ORF">DEX24_03310</name>
</gene>
<dbReference type="PANTHER" id="PTHR32089:SF112">
    <property type="entry name" value="LYSOZYME-LIKE PROTEIN-RELATED"/>
    <property type="match status" value="1"/>
</dbReference>
<evidence type="ECO:0000256" key="8">
    <source>
        <dbReference type="SAM" id="MobiDB-lite"/>
    </source>
</evidence>
<evidence type="ECO:0000256" key="5">
    <source>
        <dbReference type="ARBA" id="ARBA00029447"/>
    </source>
</evidence>
<dbReference type="InterPro" id="IPR004089">
    <property type="entry name" value="MCPsignal_dom"/>
</dbReference>
<dbReference type="Pfam" id="PF05227">
    <property type="entry name" value="CHASE3"/>
    <property type="match status" value="1"/>
</dbReference>
<dbReference type="OrthoDB" id="2443859at2"/>
<feature type="transmembrane region" description="Helical" evidence="9">
    <location>
        <begin position="219"/>
        <end position="243"/>
    </location>
</feature>
<evidence type="ECO:0000313" key="12">
    <source>
        <dbReference type="EMBL" id="PWI26378.1"/>
    </source>
</evidence>
<keyword evidence="9" id="KW-1133">Transmembrane helix</keyword>
<keyword evidence="9" id="KW-0812">Transmembrane</keyword>
<feature type="transmembrane region" description="Helical" evidence="9">
    <location>
        <begin position="47"/>
        <end position="66"/>
    </location>
</feature>
<dbReference type="PANTHER" id="PTHR32089">
    <property type="entry name" value="METHYL-ACCEPTING CHEMOTAXIS PROTEIN MCPB"/>
    <property type="match status" value="1"/>
</dbReference>
<evidence type="ECO:0000256" key="6">
    <source>
        <dbReference type="PROSITE-ProRule" id="PRU00284"/>
    </source>
</evidence>
<keyword evidence="3 9" id="KW-0472">Membrane</keyword>
<evidence type="ECO:0000313" key="13">
    <source>
        <dbReference type="Proteomes" id="UP000245938"/>
    </source>
</evidence>
<evidence type="ECO:0000256" key="7">
    <source>
        <dbReference type="SAM" id="Coils"/>
    </source>
</evidence>
<accession>A0A2U3APA0</accession>
<dbReference type="Pfam" id="PF00015">
    <property type="entry name" value="MCPsignal"/>
    <property type="match status" value="1"/>
</dbReference>
<evidence type="ECO:0000259" key="10">
    <source>
        <dbReference type="PROSITE" id="PS50111"/>
    </source>
</evidence>
<dbReference type="PROSITE" id="PS50885">
    <property type="entry name" value="HAMP"/>
    <property type="match status" value="1"/>
</dbReference>
<feature type="coiled-coil region" evidence="7">
    <location>
        <begin position="353"/>
        <end position="380"/>
    </location>
</feature>
<comment type="subcellular location">
    <subcellularLocation>
        <location evidence="1">Cell membrane</location>
    </subcellularLocation>
</comment>
<protein>
    <recommendedName>
        <fullName evidence="14">Methyl-accepting chemotaxis protein</fullName>
    </recommendedName>
</protein>
<evidence type="ECO:0000259" key="11">
    <source>
        <dbReference type="PROSITE" id="PS50885"/>
    </source>
</evidence>
<feature type="compositionally biased region" description="Basic residues" evidence="8">
    <location>
        <begin position="10"/>
        <end position="28"/>
    </location>
</feature>
<dbReference type="PROSITE" id="PS50111">
    <property type="entry name" value="CHEMOTAXIS_TRANSDUC_2"/>
    <property type="match status" value="1"/>
</dbReference>
<keyword evidence="2" id="KW-1003">Cell membrane</keyword>
<dbReference type="SMART" id="SM00283">
    <property type="entry name" value="MA"/>
    <property type="match status" value="1"/>
</dbReference>
<feature type="region of interest" description="Disordered" evidence="8">
    <location>
        <begin position="1"/>
        <end position="31"/>
    </location>
</feature>
<keyword evidence="7" id="KW-0175">Coiled coil</keyword>
<dbReference type="Gene3D" id="6.10.340.10">
    <property type="match status" value="1"/>
</dbReference>
<feature type="domain" description="Methyl-accepting transducer" evidence="10">
    <location>
        <begin position="317"/>
        <end position="581"/>
    </location>
</feature>
<dbReference type="Proteomes" id="UP000245938">
    <property type="component" value="Unassembled WGS sequence"/>
</dbReference>
<dbReference type="Pfam" id="PF00672">
    <property type="entry name" value="HAMP"/>
    <property type="match status" value="1"/>
</dbReference>
<dbReference type="GO" id="GO:0007165">
    <property type="term" value="P:signal transduction"/>
    <property type="evidence" value="ECO:0007669"/>
    <property type="project" value="UniProtKB-KW"/>
</dbReference>
<name>A0A2U3APA0_9BACL</name>
<sequence length="603" mass="65827">MNTLTGVETKKRKTKSPKKIPKRRKKVAASKSNSKTPIWKLVRGRIIINYAILTIILAAMLVVSYTNMNRLQTELKSFTGKSLSEQLEINQLAGNIAKLSNVEQSFIITGSQIYLNQYDEQRQIIDDSIANLHKIFNKKGEEKDRIDSIDQFYANYLTYSKRVIESRKVNGLESAQRIVLVGTGTKAMSYVDIHIGMMNDVLAKNTAKQIKSLEKSTQFAMILFFSLTLLSILLVLISGTFLFRSIKKNTFKINSSIQEMASAGGDLTKRVEIKNKDEFGQIATSTNSLIESIAKLIRNVRQLSDNVSASGQQLTASAQENAATIQQIAHSTSEIAASSDQTIRSIHASSQKMSLLEESAKHLNNDADNLKVTAAKMQSAAQAGYSSVQQSANSMLQIEETMANTNQTVTGLGESSAQITTIIGTITSVAEQTNLLALNAAIEAARAGEHGKGFAVVADEVRKLAEQSQLAAREVSTIVHTIQDKISLIVRQNEDGVKSVIQGVEVANATTATLDEIVKQTMDTLSTIESMVERIAETEAVSQDVMESFIEVTTIAEHAAHQTDQSAAAAEEASASIQEIHAAAEELSHQADSLRDVVNQFKI</sequence>
<feature type="coiled-coil region" evidence="7">
    <location>
        <begin position="570"/>
        <end position="597"/>
    </location>
</feature>